<name>A0A9W4T856_9GLOM</name>
<dbReference type="InterPro" id="IPR001611">
    <property type="entry name" value="Leu-rich_rpt"/>
</dbReference>
<evidence type="ECO:0000313" key="2">
    <source>
        <dbReference type="Proteomes" id="UP001153678"/>
    </source>
</evidence>
<dbReference type="Proteomes" id="UP001153678">
    <property type="component" value="Unassembled WGS sequence"/>
</dbReference>
<evidence type="ECO:0000313" key="1">
    <source>
        <dbReference type="EMBL" id="CAI2196497.1"/>
    </source>
</evidence>
<protein>
    <submittedName>
        <fullName evidence="1">16216_t:CDS:1</fullName>
    </submittedName>
</protein>
<dbReference type="Pfam" id="PF00560">
    <property type="entry name" value="LRR_1"/>
    <property type="match status" value="1"/>
</dbReference>
<dbReference type="OrthoDB" id="676979at2759"/>
<comment type="caution">
    <text evidence="1">The sequence shown here is derived from an EMBL/GenBank/DDBJ whole genome shotgun (WGS) entry which is preliminary data.</text>
</comment>
<dbReference type="Gene3D" id="3.80.10.10">
    <property type="entry name" value="Ribonuclease Inhibitor"/>
    <property type="match status" value="1"/>
</dbReference>
<accession>A0A9W4T856</accession>
<keyword evidence="2" id="KW-1185">Reference proteome</keyword>
<dbReference type="AlphaFoldDB" id="A0A9W4T856"/>
<sequence length="137" mass="15902">HGLLDLTDFINLEELYCYDNQLIGIEFADSIFDKLRVLHVGNNHFFPQDLSLFSHFIRLEVLNLENNKFVGSLKVLKNLVNLRSLDISNTNVESGLIYLSDQLESLFCRVEKGVRCQKITEKLKEYDLGHDCYDFQA</sequence>
<organism evidence="1 2">
    <name type="scientific">Funneliformis geosporum</name>
    <dbReference type="NCBI Taxonomy" id="1117311"/>
    <lineage>
        <taxon>Eukaryota</taxon>
        <taxon>Fungi</taxon>
        <taxon>Fungi incertae sedis</taxon>
        <taxon>Mucoromycota</taxon>
        <taxon>Glomeromycotina</taxon>
        <taxon>Glomeromycetes</taxon>
        <taxon>Glomerales</taxon>
        <taxon>Glomeraceae</taxon>
        <taxon>Funneliformis</taxon>
    </lineage>
</organism>
<proteinExistence type="predicted"/>
<dbReference type="EMBL" id="CAMKVN010014342">
    <property type="protein sequence ID" value="CAI2196497.1"/>
    <property type="molecule type" value="Genomic_DNA"/>
</dbReference>
<dbReference type="SUPFAM" id="SSF52058">
    <property type="entry name" value="L domain-like"/>
    <property type="match status" value="1"/>
</dbReference>
<feature type="non-terminal residue" evidence="1">
    <location>
        <position position="1"/>
    </location>
</feature>
<gene>
    <name evidence="1" type="ORF">FWILDA_LOCUS17610</name>
</gene>
<reference evidence="1" key="1">
    <citation type="submission" date="2022-08" db="EMBL/GenBank/DDBJ databases">
        <authorList>
            <person name="Kallberg Y."/>
            <person name="Tangrot J."/>
            <person name="Rosling A."/>
        </authorList>
    </citation>
    <scope>NUCLEOTIDE SEQUENCE</scope>
    <source>
        <strain evidence="1">Wild A</strain>
    </source>
</reference>
<dbReference type="InterPro" id="IPR032675">
    <property type="entry name" value="LRR_dom_sf"/>
</dbReference>